<dbReference type="InterPro" id="IPR036259">
    <property type="entry name" value="MFS_trans_sf"/>
</dbReference>
<keyword evidence="5 6" id="KW-0472">Membrane</keyword>
<evidence type="ECO:0000256" key="2">
    <source>
        <dbReference type="ARBA" id="ARBA00022448"/>
    </source>
</evidence>
<keyword evidence="3 6" id="KW-0812">Transmembrane</keyword>
<evidence type="ECO:0000256" key="6">
    <source>
        <dbReference type="SAM" id="Phobius"/>
    </source>
</evidence>
<evidence type="ECO:0000256" key="3">
    <source>
        <dbReference type="ARBA" id="ARBA00022692"/>
    </source>
</evidence>
<comment type="subcellular location">
    <subcellularLocation>
        <location evidence="1">Membrane</location>
        <topology evidence="1">Multi-pass membrane protein</topology>
    </subcellularLocation>
</comment>
<sequence>MSIALNEERKKQERQLVRKIDLHVMPLFCLFYFVDYLDRSNVSNAVIAGLKDDINLQGTQFSTSVSVFFITYIMFQIPSNMVLKRIGARLWLSIIILVWGLITLSMALLKDFTGLVITRLFLGAAESGFVPGILFQMSRIYKPQELGFRISLLICMAASAGVAAGPIAYAASKLGDKSDIKGWRYIFIFEGAPTILLSLLSFWLLFDDISNVGWLTSTQKQLQEARMAEYIKDDRREPITLKTIQTVFMDIKTWVFSVMFTLTSINLTSITTFSPIIIKGFGFSSLTTQLLTAPPSVIAALLILICGLLADRGNKRAIMVASGSCLIALGFLLLAILDNRWGSYGAIFVVAAGMGIQAPIGMSWSTVNYPDLTVRAVAVAVVSMMGNIGNVAASYLYQVPESDALYLDKDAHFHTASEGSGHGMYKPFHLFIFVLCYIMFIH</sequence>
<evidence type="ECO:0000256" key="4">
    <source>
        <dbReference type="ARBA" id="ARBA00022989"/>
    </source>
</evidence>
<dbReference type="GO" id="GO:0022857">
    <property type="term" value="F:transmembrane transporter activity"/>
    <property type="evidence" value="ECO:0007669"/>
    <property type="project" value="InterPro"/>
</dbReference>
<feature type="transmembrane region" description="Helical" evidence="6">
    <location>
        <begin position="183"/>
        <end position="206"/>
    </location>
</feature>
<dbReference type="PROSITE" id="PS50850">
    <property type="entry name" value="MFS"/>
    <property type="match status" value="1"/>
</dbReference>
<feature type="transmembrane region" description="Helical" evidence="6">
    <location>
        <begin position="20"/>
        <end position="37"/>
    </location>
</feature>
<accession>A0AAD5K9U0</accession>
<feature type="transmembrane region" description="Helical" evidence="6">
    <location>
        <begin position="115"/>
        <end position="134"/>
    </location>
</feature>
<dbReference type="Pfam" id="PF07690">
    <property type="entry name" value="MFS_1"/>
    <property type="match status" value="1"/>
</dbReference>
<name>A0AAD5K9U0_9FUNG</name>
<feature type="transmembrane region" description="Helical" evidence="6">
    <location>
        <begin position="424"/>
        <end position="441"/>
    </location>
</feature>
<feature type="transmembrane region" description="Helical" evidence="6">
    <location>
        <begin position="290"/>
        <end position="310"/>
    </location>
</feature>
<dbReference type="AlphaFoldDB" id="A0AAD5K9U0"/>
<organism evidence="8 9">
    <name type="scientific">Phascolomyces articulosus</name>
    <dbReference type="NCBI Taxonomy" id="60185"/>
    <lineage>
        <taxon>Eukaryota</taxon>
        <taxon>Fungi</taxon>
        <taxon>Fungi incertae sedis</taxon>
        <taxon>Mucoromycota</taxon>
        <taxon>Mucoromycotina</taxon>
        <taxon>Mucoromycetes</taxon>
        <taxon>Mucorales</taxon>
        <taxon>Lichtheimiaceae</taxon>
        <taxon>Phascolomyces</taxon>
    </lineage>
</organism>
<feature type="domain" description="Major facilitator superfamily (MFS) profile" evidence="7">
    <location>
        <begin position="24"/>
        <end position="442"/>
    </location>
</feature>
<feature type="transmembrane region" description="Helical" evidence="6">
    <location>
        <begin position="317"/>
        <end position="337"/>
    </location>
</feature>
<keyword evidence="9" id="KW-1185">Reference proteome</keyword>
<dbReference type="FunFam" id="1.20.1250.20:FF:000018">
    <property type="entry name" value="MFS transporter permease"/>
    <property type="match status" value="1"/>
</dbReference>
<dbReference type="GO" id="GO:0016020">
    <property type="term" value="C:membrane"/>
    <property type="evidence" value="ECO:0007669"/>
    <property type="project" value="UniProtKB-SubCell"/>
</dbReference>
<evidence type="ECO:0000313" key="9">
    <source>
        <dbReference type="Proteomes" id="UP001209540"/>
    </source>
</evidence>
<comment type="caution">
    <text evidence="8">The sequence shown here is derived from an EMBL/GenBank/DDBJ whole genome shotgun (WGS) entry which is preliminary data.</text>
</comment>
<evidence type="ECO:0000313" key="8">
    <source>
        <dbReference type="EMBL" id="KAI9275565.1"/>
    </source>
</evidence>
<feature type="transmembrane region" description="Helical" evidence="6">
    <location>
        <begin position="343"/>
        <end position="364"/>
    </location>
</feature>
<dbReference type="Gene3D" id="1.20.1250.20">
    <property type="entry name" value="MFS general substrate transporter like domains"/>
    <property type="match status" value="2"/>
</dbReference>
<reference evidence="8" key="1">
    <citation type="journal article" date="2022" name="IScience">
        <title>Evolution of zygomycete secretomes and the origins of terrestrial fungal ecologies.</title>
        <authorList>
            <person name="Chang Y."/>
            <person name="Wang Y."/>
            <person name="Mondo S."/>
            <person name="Ahrendt S."/>
            <person name="Andreopoulos W."/>
            <person name="Barry K."/>
            <person name="Beard J."/>
            <person name="Benny G.L."/>
            <person name="Blankenship S."/>
            <person name="Bonito G."/>
            <person name="Cuomo C."/>
            <person name="Desiro A."/>
            <person name="Gervers K.A."/>
            <person name="Hundley H."/>
            <person name="Kuo A."/>
            <person name="LaButti K."/>
            <person name="Lang B.F."/>
            <person name="Lipzen A."/>
            <person name="O'Donnell K."/>
            <person name="Pangilinan J."/>
            <person name="Reynolds N."/>
            <person name="Sandor L."/>
            <person name="Smith M.E."/>
            <person name="Tsang A."/>
            <person name="Grigoriev I.V."/>
            <person name="Stajich J.E."/>
            <person name="Spatafora J.W."/>
        </authorList>
    </citation>
    <scope>NUCLEOTIDE SEQUENCE</scope>
    <source>
        <strain evidence="8">RSA 2281</strain>
    </source>
</reference>
<evidence type="ECO:0000256" key="1">
    <source>
        <dbReference type="ARBA" id="ARBA00004141"/>
    </source>
</evidence>
<dbReference type="PANTHER" id="PTHR43791">
    <property type="entry name" value="PERMEASE-RELATED"/>
    <property type="match status" value="1"/>
</dbReference>
<dbReference type="SUPFAM" id="SSF103473">
    <property type="entry name" value="MFS general substrate transporter"/>
    <property type="match status" value="1"/>
</dbReference>
<feature type="transmembrane region" description="Helical" evidence="6">
    <location>
        <begin position="90"/>
        <end position="109"/>
    </location>
</feature>
<feature type="transmembrane region" description="Helical" evidence="6">
    <location>
        <begin position="254"/>
        <end position="278"/>
    </location>
</feature>
<feature type="transmembrane region" description="Helical" evidence="6">
    <location>
        <begin position="57"/>
        <end position="78"/>
    </location>
</feature>
<gene>
    <name evidence="8" type="ORF">BDA99DRAFT_430777</name>
</gene>
<reference evidence="8" key="2">
    <citation type="submission" date="2023-02" db="EMBL/GenBank/DDBJ databases">
        <authorList>
            <consortium name="DOE Joint Genome Institute"/>
            <person name="Mondo S.J."/>
            <person name="Chang Y."/>
            <person name="Wang Y."/>
            <person name="Ahrendt S."/>
            <person name="Andreopoulos W."/>
            <person name="Barry K."/>
            <person name="Beard J."/>
            <person name="Benny G.L."/>
            <person name="Blankenship S."/>
            <person name="Bonito G."/>
            <person name="Cuomo C."/>
            <person name="Desiro A."/>
            <person name="Gervers K.A."/>
            <person name="Hundley H."/>
            <person name="Kuo A."/>
            <person name="LaButti K."/>
            <person name="Lang B.F."/>
            <person name="Lipzen A."/>
            <person name="O'Donnell K."/>
            <person name="Pangilinan J."/>
            <person name="Reynolds N."/>
            <person name="Sandor L."/>
            <person name="Smith M.W."/>
            <person name="Tsang A."/>
            <person name="Grigoriev I.V."/>
            <person name="Stajich J.E."/>
            <person name="Spatafora J.W."/>
        </authorList>
    </citation>
    <scope>NUCLEOTIDE SEQUENCE</scope>
    <source>
        <strain evidence="8">RSA 2281</strain>
    </source>
</reference>
<protein>
    <submittedName>
        <fullName evidence="8">Major facilitator superfamily domain-containing protein</fullName>
    </submittedName>
</protein>
<keyword evidence="4 6" id="KW-1133">Transmembrane helix</keyword>
<dbReference type="Proteomes" id="UP001209540">
    <property type="component" value="Unassembled WGS sequence"/>
</dbReference>
<dbReference type="InterPro" id="IPR020846">
    <property type="entry name" value="MFS_dom"/>
</dbReference>
<keyword evidence="2" id="KW-0813">Transport</keyword>
<dbReference type="InterPro" id="IPR011701">
    <property type="entry name" value="MFS"/>
</dbReference>
<evidence type="ECO:0000259" key="7">
    <source>
        <dbReference type="PROSITE" id="PS50850"/>
    </source>
</evidence>
<feature type="transmembrane region" description="Helical" evidence="6">
    <location>
        <begin position="146"/>
        <end position="171"/>
    </location>
</feature>
<proteinExistence type="predicted"/>
<dbReference type="EMBL" id="JAIXMP010000003">
    <property type="protein sequence ID" value="KAI9275565.1"/>
    <property type="molecule type" value="Genomic_DNA"/>
</dbReference>
<dbReference type="PANTHER" id="PTHR43791:SF36">
    <property type="entry name" value="TRANSPORTER, PUTATIVE (AFU_ORTHOLOGUE AFUA_6G08340)-RELATED"/>
    <property type="match status" value="1"/>
</dbReference>
<evidence type="ECO:0000256" key="5">
    <source>
        <dbReference type="ARBA" id="ARBA00023136"/>
    </source>
</evidence>
<feature type="transmembrane region" description="Helical" evidence="6">
    <location>
        <begin position="376"/>
        <end position="397"/>
    </location>
</feature>